<dbReference type="Proteomes" id="UP000184476">
    <property type="component" value="Unassembled WGS sequence"/>
</dbReference>
<dbReference type="GO" id="GO:0004851">
    <property type="term" value="F:uroporphyrin-III C-methyltransferase activity"/>
    <property type="evidence" value="ECO:0007669"/>
    <property type="project" value="UniProtKB-EC"/>
</dbReference>
<dbReference type="Pfam" id="PF00590">
    <property type="entry name" value="TP_methylase"/>
    <property type="match status" value="1"/>
</dbReference>
<dbReference type="CDD" id="cd06578">
    <property type="entry name" value="HemD"/>
    <property type="match status" value="1"/>
</dbReference>
<dbReference type="InterPro" id="IPR014777">
    <property type="entry name" value="4pyrrole_Mease_sub1"/>
</dbReference>
<dbReference type="Gene3D" id="3.30.950.10">
    <property type="entry name" value="Methyltransferase, Cobalt-precorrin-4 Transmethylase, Domain 2"/>
    <property type="match status" value="1"/>
</dbReference>
<dbReference type="SUPFAM" id="SSF69618">
    <property type="entry name" value="HemD-like"/>
    <property type="match status" value="1"/>
</dbReference>
<dbReference type="PANTHER" id="PTHR45790">
    <property type="entry name" value="SIROHEME SYNTHASE-RELATED"/>
    <property type="match status" value="1"/>
</dbReference>
<dbReference type="FunFam" id="3.40.1010.10:FF:000001">
    <property type="entry name" value="Siroheme synthase"/>
    <property type="match status" value="1"/>
</dbReference>
<evidence type="ECO:0000256" key="2">
    <source>
        <dbReference type="ARBA" id="ARBA00012162"/>
    </source>
</evidence>
<dbReference type="InterPro" id="IPR050161">
    <property type="entry name" value="Siro_Cobalamin_biosynth"/>
</dbReference>
<dbReference type="Pfam" id="PF02602">
    <property type="entry name" value="HEM4"/>
    <property type="match status" value="1"/>
</dbReference>
<keyword evidence="4 9" id="KW-0489">Methyltransferase</keyword>
<dbReference type="InterPro" id="IPR014776">
    <property type="entry name" value="4pyrrole_Mease_sub2"/>
</dbReference>
<dbReference type="EC" id="2.1.1.107" evidence="2"/>
<evidence type="ECO:0000256" key="7">
    <source>
        <dbReference type="ARBA" id="ARBA00023244"/>
    </source>
</evidence>
<dbReference type="Gene3D" id="3.40.1010.10">
    <property type="entry name" value="Cobalt-precorrin-4 Transmethylase, Domain 1"/>
    <property type="match status" value="1"/>
</dbReference>
<gene>
    <name evidence="12" type="ORF">SAMN05444392_101651</name>
</gene>
<dbReference type="OrthoDB" id="9815856at2"/>
<dbReference type="GO" id="GO:0019354">
    <property type="term" value="P:siroheme biosynthetic process"/>
    <property type="evidence" value="ECO:0007669"/>
    <property type="project" value="InterPro"/>
</dbReference>
<dbReference type="NCBIfam" id="TIGR01469">
    <property type="entry name" value="cobA_cysG_Cterm"/>
    <property type="match status" value="1"/>
</dbReference>
<dbReference type="FunFam" id="3.30.950.10:FF:000001">
    <property type="entry name" value="Siroheme synthase"/>
    <property type="match status" value="1"/>
</dbReference>
<evidence type="ECO:0000259" key="11">
    <source>
        <dbReference type="Pfam" id="PF02602"/>
    </source>
</evidence>
<evidence type="ECO:0000256" key="1">
    <source>
        <dbReference type="ARBA" id="ARBA00005879"/>
    </source>
</evidence>
<dbReference type="CDD" id="cd11642">
    <property type="entry name" value="SUMT"/>
    <property type="match status" value="1"/>
</dbReference>
<protein>
    <recommendedName>
        <fullName evidence="3">Uroporphyrinogen-III C-methyltransferase</fullName>
        <ecNumber evidence="2">2.1.1.107</ecNumber>
    </recommendedName>
    <alternativeName>
        <fullName evidence="8">Uroporphyrinogen III methylase</fullName>
    </alternativeName>
</protein>
<evidence type="ECO:0000256" key="5">
    <source>
        <dbReference type="ARBA" id="ARBA00022679"/>
    </source>
</evidence>
<evidence type="ECO:0000313" key="13">
    <source>
        <dbReference type="Proteomes" id="UP000184476"/>
    </source>
</evidence>
<comment type="similarity">
    <text evidence="1 9">Belongs to the precorrin methyltransferase family.</text>
</comment>
<evidence type="ECO:0000259" key="10">
    <source>
        <dbReference type="Pfam" id="PF00590"/>
    </source>
</evidence>
<dbReference type="InterPro" id="IPR003754">
    <property type="entry name" value="4pyrrol_synth_uPrphyn_synth"/>
</dbReference>
<reference evidence="12 13" key="1">
    <citation type="submission" date="2016-11" db="EMBL/GenBank/DDBJ databases">
        <authorList>
            <person name="Jaros S."/>
            <person name="Januszkiewicz K."/>
            <person name="Wedrychowicz H."/>
        </authorList>
    </citation>
    <scope>NUCLEOTIDE SEQUENCE [LARGE SCALE GENOMIC DNA]</scope>
    <source>
        <strain evidence="12 13">DSM 44666</strain>
    </source>
</reference>
<dbReference type="SUPFAM" id="SSF53790">
    <property type="entry name" value="Tetrapyrrole methylase"/>
    <property type="match status" value="1"/>
</dbReference>
<dbReference type="RefSeq" id="WP_073151761.1">
    <property type="nucleotide sequence ID" value="NZ_FQVL01000001.1"/>
</dbReference>
<evidence type="ECO:0000256" key="9">
    <source>
        <dbReference type="RuleBase" id="RU003960"/>
    </source>
</evidence>
<keyword evidence="13" id="KW-1185">Reference proteome</keyword>
<name>A0A1M4TUQ1_9BACL</name>
<dbReference type="PROSITE" id="PS00840">
    <property type="entry name" value="SUMT_2"/>
    <property type="match status" value="1"/>
</dbReference>
<dbReference type="GO" id="GO:0004852">
    <property type="term" value="F:uroporphyrinogen-III synthase activity"/>
    <property type="evidence" value="ECO:0007669"/>
    <property type="project" value="InterPro"/>
</dbReference>
<dbReference type="GO" id="GO:0032259">
    <property type="term" value="P:methylation"/>
    <property type="evidence" value="ECO:0007669"/>
    <property type="project" value="UniProtKB-KW"/>
</dbReference>
<feature type="domain" description="Tetrapyrrole biosynthesis uroporphyrinogen III synthase" evidence="11">
    <location>
        <begin position="267"/>
        <end position="499"/>
    </location>
</feature>
<dbReference type="InterPro" id="IPR035996">
    <property type="entry name" value="4pyrrol_Methylase_sf"/>
</dbReference>
<sequence>MSGKVYLVGAGPGDPGLITLKGKKAIQEADVLVYDRLAPRQLLEYAKPGAERIYVGKLPDRHTMTQDEINQLLVEKAAAGSIVTRLKGGDPFIFGRGGEEAEALVAADLPFEVVPGITSAVAVPAYAGIPITHRDFNSSFAIVTGHERPEKESSSIHWASLATATETIVFLMGVKNLPYICQQLIDHGRDSQTPIALVRWGTRIEQETLVGTLGNIVEKVEKNNFRSPAVIIVGQVVQLREKLQWYEKKPLFGNRILVTRARTQASQLSDRIRELGGEPIEFPVIEMKESTDQAAIHDAMQKLSIFDWVVFTSVNGVQYFFDSLKRNQVDIRRMEKAQIAAIGPSTAQALQERGLLIDQLPSEYRAEALVEALQEKIKAGDQVLLPRANIARQYLVDALTKLNAEVTDLSIYQTEINTHYAKQIIQRLEQKEIDIITFTSSSTVHNFIQSLKDHLDNWRSCIAHASLVCIGPVTAQTLSEYGVKADAVAKTYTIDGLLETIQNDVQMGVVK</sequence>
<dbReference type="NCBIfam" id="NF004790">
    <property type="entry name" value="PRK06136.1"/>
    <property type="match status" value="1"/>
</dbReference>
<evidence type="ECO:0000256" key="3">
    <source>
        <dbReference type="ARBA" id="ARBA00018323"/>
    </source>
</evidence>
<evidence type="ECO:0000256" key="6">
    <source>
        <dbReference type="ARBA" id="ARBA00022691"/>
    </source>
</evidence>
<dbReference type="PROSITE" id="PS00839">
    <property type="entry name" value="SUMT_1"/>
    <property type="match status" value="1"/>
</dbReference>
<accession>A0A1M4TUQ1</accession>
<dbReference type="EMBL" id="FQVL01000001">
    <property type="protein sequence ID" value="SHE48135.1"/>
    <property type="molecule type" value="Genomic_DNA"/>
</dbReference>
<proteinExistence type="inferred from homology"/>
<dbReference type="InterPro" id="IPR000878">
    <property type="entry name" value="4pyrrol_Mease"/>
</dbReference>
<dbReference type="Gene3D" id="3.40.50.10090">
    <property type="match status" value="2"/>
</dbReference>
<dbReference type="InterPro" id="IPR036108">
    <property type="entry name" value="4pyrrol_syn_uPrphyn_synt_sf"/>
</dbReference>
<dbReference type="STRING" id="112248.SAMN05444392_101651"/>
<dbReference type="AlphaFoldDB" id="A0A1M4TUQ1"/>
<dbReference type="PANTHER" id="PTHR45790:SF3">
    <property type="entry name" value="S-ADENOSYL-L-METHIONINE-DEPENDENT UROPORPHYRINOGEN III METHYLTRANSFERASE, CHLOROPLASTIC"/>
    <property type="match status" value="1"/>
</dbReference>
<dbReference type="InterPro" id="IPR006366">
    <property type="entry name" value="CobA/CysG_C"/>
</dbReference>
<dbReference type="InterPro" id="IPR003043">
    <property type="entry name" value="Uropor_MeTrfase_CS"/>
</dbReference>
<feature type="domain" description="Tetrapyrrole methylase" evidence="10">
    <location>
        <begin position="4"/>
        <end position="216"/>
    </location>
</feature>
<organism evidence="12 13">
    <name type="scientific">Seinonella peptonophila</name>
    <dbReference type="NCBI Taxonomy" id="112248"/>
    <lineage>
        <taxon>Bacteria</taxon>
        <taxon>Bacillati</taxon>
        <taxon>Bacillota</taxon>
        <taxon>Bacilli</taxon>
        <taxon>Bacillales</taxon>
        <taxon>Thermoactinomycetaceae</taxon>
        <taxon>Seinonella</taxon>
    </lineage>
</organism>
<evidence type="ECO:0000256" key="4">
    <source>
        <dbReference type="ARBA" id="ARBA00022603"/>
    </source>
</evidence>
<evidence type="ECO:0000313" key="12">
    <source>
        <dbReference type="EMBL" id="SHE48135.1"/>
    </source>
</evidence>
<keyword evidence="7" id="KW-0627">Porphyrin biosynthesis</keyword>
<keyword evidence="6" id="KW-0949">S-adenosyl-L-methionine</keyword>
<keyword evidence="5 9" id="KW-0808">Transferase</keyword>
<evidence type="ECO:0000256" key="8">
    <source>
        <dbReference type="ARBA" id="ARBA00079776"/>
    </source>
</evidence>